<comment type="caution">
    <text evidence="1">The sequence shown here is derived from an EMBL/GenBank/DDBJ whole genome shotgun (WGS) entry which is preliminary data.</text>
</comment>
<dbReference type="EMBL" id="VIBQ01000066">
    <property type="protein sequence ID" value="KAB8576226.1"/>
    <property type="molecule type" value="Genomic_DNA"/>
</dbReference>
<proteinExistence type="predicted"/>
<organism evidence="1 2">
    <name type="scientific">Carpinus fangiana</name>
    <dbReference type="NCBI Taxonomy" id="176857"/>
    <lineage>
        <taxon>Eukaryota</taxon>
        <taxon>Viridiplantae</taxon>
        <taxon>Streptophyta</taxon>
        <taxon>Embryophyta</taxon>
        <taxon>Tracheophyta</taxon>
        <taxon>Spermatophyta</taxon>
        <taxon>Magnoliopsida</taxon>
        <taxon>eudicotyledons</taxon>
        <taxon>Gunneridae</taxon>
        <taxon>Pentapetalae</taxon>
        <taxon>rosids</taxon>
        <taxon>fabids</taxon>
        <taxon>Fagales</taxon>
        <taxon>Betulaceae</taxon>
        <taxon>Carpinus</taxon>
    </lineage>
</organism>
<accession>A0A5N6L4H2</accession>
<evidence type="ECO:0000313" key="2">
    <source>
        <dbReference type="Proteomes" id="UP000327013"/>
    </source>
</evidence>
<dbReference type="Proteomes" id="UP000327013">
    <property type="component" value="Unassembled WGS sequence"/>
</dbReference>
<protein>
    <submittedName>
        <fullName evidence="1">Uncharacterized protein</fullName>
    </submittedName>
</protein>
<evidence type="ECO:0000313" key="1">
    <source>
        <dbReference type="EMBL" id="KAB8576226.1"/>
    </source>
</evidence>
<name>A0A5N6L4H2_9ROSI</name>
<sequence>MLRIWDKGEAGSQNNAELCHPRLRPDCLVVAGPWAVPNTRRFEEGDVRWGLSIVKSARWCDVRRRETDREVAASFAPRKTVVAAKAKYVGWGARQTKSSALLWRRLSGRWKRVGGAEVRLWKRDVAMYGDPKIGMKIVILTSHPAAQDCVRRGNLRNPDEGLTLQHEYLRSRMVSSAPTNCLPTYSVNSHGAVEGRNCRLLYLSISFGNLSKILCDGEVSSDVQLRTVHLNSVVSQNLGAASP</sequence>
<dbReference type="AlphaFoldDB" id="A0A5N6L4H2"/>
<gene>
    <name evidence="1" type="ORF">FH972_025754</name>
</gene>
<reference evidence="1 2" key="1">
    <citation type="submission" date="2019-06" db="EMBL/GenBank/DDBJ databases">
        <title>A chromosomal-level reference genome of Carpinus fangiana (Coryloideae, Betulaceae).</title>
        <authorList>
            <person name="Yang X."/>
            <person name="Wang Z."/>
            <person name="Zhang L."/>
            <person name="Hao G."/>
            <person name="Liu J."/>
            <person name="Yang Y."/>
        </authorList>
    </citation>
    <scope>NUCLEOTIDE SEQUENCE [LARGE SCALE GENOMIC DNA]</scope>
    <source>
        <strain evidence="1">Cfa_2016G</strain>
        <tissue evidence="1">Leaf</tissue>
    </source>
</reference>
<keyword evidence="2" id="KW-1185">Reference proteome</keyword>